<gene>
    <name evidence="2" type="ORF">Sangu_2991600</name>
</gene>
<reference evidence="2" key="1">
    <citation type="submission" date="2020-06" db="EMBL/GenBank/DDBJ databases">
        <authorList>
            <person name="Li T."/>
            <person name="Hu X."/>
            <person name="Zhang T."/>
            <person name="Song X."/>
            <person name="Zhang H."/>
            <person name="Dai N."/>
            <person name="Sheng W."/>
            <person name="Hou X."/>
            <person name="Wei L."/>
        </authorList>
    </citation>
    <scope>NUCLEOTIDE SEQUENCE</scope>
    <source>
        <strain evidence="2">G01</strain>
        <tissue evidence="2">Leaf</tissue>
    </source>
</reference>
<proteinExistence type="predicted"/>
<evidence type="ECO:0000256" key="1">
    <source>
        <dbReference type="SAM" id="Phobius"/>
    </source>
</evidence>
<protein>
    <submittedName>
        <fullName evidence="2">Uncharacterized protein</fullName>
    </submittedName>
</protein>
<keyword evidence="1" id="KW-0812">Transmembrane</keyword>
<sequence length="60" mass="6202">MPLSLAILVDIIDFDCCELPTFPFPLLILTGAVGAPAALTVVATTFPLLGSDLLAFRLGG</sequence>
<name>A0AAW2KMI5_9LAMI</name>
<evidence type="ECO:0000313" key="2">
    <source>
        <dbReference type="EMBL" id="KAL0308150.1"/>
    </source>
</evidence>
<keyword evidence="1" id="KW-0472">Membrane</keyword>
<dbReference type="EMBL" id="JACGWK010000024">
    <property type="protein sequence ID" value="KAL0308150.1"/>
    <property type="molecule type" value="Genomic_DNA"/>
</dbReference>
<accession>A0AAW2KMI5</accession>
<dbReference type="AlphaFoldDB" id="A0AAW2KMI5"/>
<comment type="caution">
    <text evidence="2">The sequence shown here is derived from an EMBL/GenBank/DDBJ whole genome shotgun (WGS) entry which is preliminary data.</text>
</comment>
<feature type="transmembrane region" description="Helical" evidence="1">
    <location>
        <begin position="28"/>
        <end position="49"/>
    </location>
</feature>
<keyword evidence="1" id="KW-1133">Transmembrane helix</keyword>
<reference evidence="2" key="2">
    <citation type="journal article" date="2024" name="Plant">
        <title>Genomic evolution and insights into agronomic trait innovations of Sesamum species.</title>
        <authorList>
            <person name="Miao H."/>
            <person name="Wang L."/>
            <person name="Qu L."/>
            <person name="Liu H."/>
            <person name="Sun Y."/>
            <person name="Le M."/>
            <person name="Wang Q."/>
            <person name="Wei S."/>
            <person name="Zheng Y."/>
            <person name="Lin W."/>
            <person name="Duan Y."/>
            <person name="Cao H."/>
            <person name="Xiong S."/>
            <person name="Wang X."/>
            <person name="Wei L."/>
            <person name="Li C."/>
            <person name="Ma Q."/>
            <person name="Ju M."/>
            <person name="Zhao R."/>
            <person name="Li G."/>
            <person name="Mu C."/>
            <person name="Tian Q."/>
            <person name="Mei H."/>
            <person name="Zhang T."/>
            <person name="Gao T."/>
            <person name="Zhang H."/>
        </authorList>
    </citation>
    <scope>NUCLEOTIDE SEQUENCE</scope>
    <source>
        <strain evidence="2">G01</strain>
    </source>
</reference>
<organism evidence="2">
    <name type="scientific">Sesamum angustifolium</name>
    <dbReference type="NCBI Taxonomy" id="2727405"/>
    <lineage>
        <taxon>Eukaryota</taxon>
        <taxon>Viridiplantae</taxon>
        <taxon>Streptophyta</taxon>
        <taxon>Embryophyta</taxon>
        <taxon>Tracheophyta</taxon>
        <taxon>Spermatophyta</taxon>
        <taxon>Magnoliopsida</taxon>
        <taxon>eudicotyledons</taxon>
        <taxon>Gunneridae</taxon>
        <taxon>Pentapetalae</taxon>
        <taxon>asterids</taxon>
        <taxon>lamiids</taxon>
        <taxon>Lamiales</taxon>
        <taxon>Pedaliaceae</taxon>
        <taxon>Sesamum</taxon>
    </lineage>
</organism>